<dbReference type="InterPro" id="IPR000209">
    <property type="entry name" value="Peptidase_S8/S53_dom"/>
</dbReference>
<dbReference type="Pfam" id="PF00082">
    <property type="entry name" value="Peptidase_S8"/>
    <property type="match status" value="1"/>
</dbReference>
<dbReference type="InterPro" id="IPR036852">
    <property type="entry name" value="Peptidase_S8/S53_dom_sf"/>
</dbReference>
<dbReference type="PROSITE" id="PS00136">
    <property type="entry name" value="SUBTILASE_ASP"/>
    <property type="match status" value="1"/>
</dbReference>
<proteinExistence type="inferred from homology"/>
<comment type="similarity">
    <text evidence="1 5">Belongs to the peptidase S8 family.</text>
</comment>
<dbReference type="Proteomes" id="UP000775547">
    <property type="component" value="Unassembled WGS sequence"/>
</dbReference>
<keyword evidence="7" id="KW-0732">Signal</keyword>
<dbReference type="Pfam" id="PF05922">
    <property type="entry name" value="Inhibitor_I9"/>
    <property type="match status" value="1"/>
</dbReference>
<feature type="compositionally biased region" description="Basic and acidic residues" evidence="6">
    <location>
        <begin position="116"/>
        <end position="126"/>
    </location>
</feature>
<dbReference type="GO" id="GO:0005615">
    <property type="term" value="C:extracellular space"/>
    <property type="evidence" value="ECO:0007669"/>
    <property type="project" value="TreeGrafter"/>
</dbReference>
<evidence type="ECO:0000256" key="2">
    <source>
        <dbReference type="ARBA" id="ARBA00022670"/>
    </source>
</evidence>
<dbReference type="SUPFAM" id="SSF54897">
    <property type="entry name" value="Protease propeptides/inhibitors"/>
    <property type="match status" value="1"/>
</dbReference>
<dbReference type="InterPro" id="IPR010259">
    <property type="entry name" value="S8pro/Inhibitor_I9"/>
</dbReference>
<evidence type="ECO:0000256" key="4">
    <source>
        <dbReference type="ARBA" id="ARBA00022825"/>
    </source>
</evidence>
<accession>A0A9P7G8N3</accession>
<dbReference type="SUPFAM" id="SSF52743">
    <property type="entry name" value="Subtilisin-like"/>
    <property type="match status" value="1"/>
</dbReference>
<sequence length="431" mass="43550">MNLSSSYKRFLSLLILLSSGAAAVAGPVDAAVLGAKEPLRGRYIVQLKPTTTTSKATTFPAVDGITDRWSATRGFAGNFSSATVQRLLSSPDVAFVEQDGIVHIPEFTSGHSRRAPAAEHWPDSRDAAQAGAPPTAQVVLTQTDAPWGLARLSQDPKLTPPAVPGQYTYLYGAQAGAGVDVYVLDTGIFVSHTDFAGRAVWGATFGGWPNADGHGHGTHLAYASLTSPTGVGLYWVLIPPLFEGLRLPGLAMAWRSISGINWVVQAAQASGRPSVILLAIAGSASAALDNAVTSASLAGVHIVVAATDPNTSPARAQGAIIKVGATSIADAAVSGGSFGAGLTLFAPGANTVSAGIASAIATNTFSGASPAVAHVAGLSAYFLSVLGPLTTGGLGQVLVTTSVQGALTGVGATTPNRLASNNLARLGIVVL</sequence>
<feature type="domain" description="Inhibitor I9" evidence="9">
    <location>
        <begin position="72"/>
        <end position="104"/>
    </location>
</feature>
<dbReference type="AlphaFoldDB" id="A0A9P7G8N3"/>
<dbReference type="EMBL" id="JABCKV010000054">
    <property type="protein sequence ID" value="KAG5644929.1"/>
    <property type="molecule type" value="Genomic_DNA"/>
</dbReference>
<dbReference type="GO" id="GO:0006508">
    <property type="term" value="P:proteolysis"/>
    <property type="evidence" value="ECO:0007669"/>
    <property type="project" value="UniProtKB-KW"/>
</dbReference>
<reference evidence="10" key="2">
    <citation type="submission" date="2021-10" db="EMBL/GenBank/DDBJ databases">
        <title>Phylogenomics reveals ancestral predisposition of the termite-cultivated fungus Termitomyces towards a domesticated lifestyle.</title>
        <authorList>
            <person name="Auxier B."/>
            <person name="Grum-Grzhimaylo A."/>
            <person name="Cardenas M.E."/>
            <person name="Lodge J.D."/>
            <person name="Laessoe T."/>
            <person name="Pedersen O."/>
            <person name="Smith M.E."/>
            <person name="Kuyper T.W."/>
            <person name="Franco-Molano E.A."/>
            <person name="Baroni T.J."/>
            <person name="Aanen D.K."/>
        </authorList>
    </citation>
    <scope>NUCLEOTIDE SEQUENCE</scope>
    <source>
        <strain evidence="10">AP01</strain>
        <tissue evidence="10">Mycelium</tissue>
    </source>
</reference>
<dbReference type="PROSITE" id="PS51892">
    <property type="entry name" value="SUBTILASE"/>
    <property type="match status" value="1"/>
</dbReference>
<dbReference type="InterPro" id="IPR015500">
    <property type="entry name" value="Peptidase_S8_subtilisin-rel"/>
</dbReference>
<feature type="active site" description="Charge relay system" evidence="5">
    <location>
        <position position="185"/>
    </location>
</feature>
<feature type="active site" description="Charge relay system" evidence="5">
    <location>
        <position position="369"/>
    </location>
</feature>
<dbReference type="PRINTS" id="PR00723">
    <property type="entry name" value="SUBTILISIN"/>
</dbReference>
<reference evidence="10" key="1">
    <citation type="submission" date="2020-07" db="EMBL/GenBank/DDBJ databases">
        <authorList>
            <person name="Nieuwenhuis M."/>
            <person name="Van De Peppel L.J.J."/>
        </authorList>
    </citation>
    <scope>NUCLEOTIDE SEQUENCE</scope>
    <source>
        <strain evidence="10">AP01</strain>
        <tissue evidence="10">Mycelium</tissue>
    </source>
</reference>
<feature type="signal peptide" evidence="7">
    <location>
        <begin position="1"/>
        <end position="25"/>
    </location>
</feature>
<evidence type="ECO:0000256" key="1">
    <source>
        <dbReference type="ARBA" id="ARBA00011073"/>
    </source>
</evidence>
<evidence type="ECO:0000256" key="3">
    <source>
        <dbReference type="ARBA" id="ARBA00022801"/>
    </source>
</evidence>
<comment type="caution">
    <text evidence="10">The sequence shown here is derived from an EMBL/GenBank/DDBJ whole genome shotgun (WGS) entry which is preliminary data.</text>
</comment>
<evidence type="ECO:0000256" key="6">
    <source>
        <dbReference type="SAM" id="MobiDB-lite"/>
    </source>
</evidence>
<gene>
    <name evidence="10" type="ORF">DXG03_007394</name>
</gene>
<dbReference type="GO" id="GO:0004252">
    <property type="term" value="F:serine-type endopeptidase activity"/>
    <property type="evidence" value="ECO:0007669"/>
    <property type="project" value="UniProtKB-UniRule"/>
</dbReference>
<dbReference type="PANTHER" id="PTHR43806">
    <property type="entry name" value="PEPTIDASE S8"/>
    <property type="match status" value="1"/>
</dbReference>
<organism evidence="10 11">
    <name type="scientific">Asterophora parasitica</name>
    <dbReference type="NCBI Taxonomy" id="117018"/>
    <lineage>
        <taxon>Eukaryota</taxon>
        <taxon>Fungi</taxon>
        <taxon>Dikarya</taxon>
        <taxon>Basidiomycota</taxon>
        <taxon>Agaricomycotina</taxon>
        <taxon>Agaricomycetes</taxon>
        <taxon>Agaricomycetidae</taxon>
        <taxon>Agaricales</taxon>
        <taxon>Tricholomatineae</taxon>
        <taxon>Lyophyllaceae</taxon>
        <taxon>Asterophora</taxon>
    </lineage>
</organism>
<feature type="active site" description="Charge relay system" evidence="5">
    <location>
        <position position="216"/>
    </location>
</feature>
<dbReference type="Gene3D" id="3.30.70.80">
    <property type="entry name" value="Peptidase S8 propeptide/proteinase inhibitor I9"/>
    <property type="match status" value="1"/>
</dbReference>
<dbReference type="InterPro" id="IPR023827">
    <property type="entry name" value="Peptidase_S8_Asp-AS"/>
</dbReference>
<protein>
    <submittedName>
        <fullName evidence="10">Uncharacterized protein</fullName>
    </submittedName>
</protein>
<keyword evidence="11" id="KW-1185">Reference proteome</keyword>
<evidence type="ECO:0000313" key="10">
    <source>
        <dbReference type="EMBL" id="KAG5644929.1"/>
    </source>
</evidence>
<dbReference type="PANTHER" id="PTHR43806:SF11">
    <property type="entry name" value="CEREVISIN-RELATED"/>
    <property type="match status" value="1"/>
</dbReference>
<evidence type="ECO:0000259" key="9">
    <source>
        <dbReference type="Pfam" id="PF05922"/>
    </source>
</evidence>
<keyword evidence="4 5" id="KW-0720">Serine protease</keyword>
<evidence type="ECO:0000256" key="5">
    <source>
        <dbReference type="PROSITE-ProRule" id="PRU01240"/>
    </source>
</evidence>
<dbReference type="OrthoDB" id="19448at2759"/>
<feature type="region of interest" description="Disordered" evidence="6">
    <location>
        <begin position="112"/>
        <end position="134"/>
    </location>
</feature>
<feature type="domain" description="Peptidase S8/S53" evidence="8">
    <location>
        <begin position="176"/>
        <end position="405"/>
    </location>
</feature>
<evidence type="ECO:0000313" key="11">
    <source>
        <dbReference type="Proteomes" id="UP000775547"/>
    </source>
</evidence>
<dbReference type="Gene3D" id="3.40.50.200">
    <property type="entry name" value="Peptidase S8/S53 domain"/>
    <property type="match status" value="1"/>
</dbReference>
<dbReference type="InterPro" id="IPR037045">
    <property type="entry name" value="S8pro/Inhibitor_I9_sf"/>
</dbReference>
<name>A0A9P7G8N3_9AGAR</name>
<feature type="chain" id="PRO_5040347157" evidence="7">
    <location>
        <begin position="26"/>
        <end position="431"/>
    </location>
</feature>
<keyword evidence="2 5" id="KW-0645">Protease</keyword>
<dbReference type="InterPro" id="IPR050131">
    <property type="entry name" value="Peptidase_S8_subtilisin-like"/>
</dbReference>
<keyword evidence="3 5" id="KW-0378">Hydrolase</keyword>
<evidence type="ECO:0000259" key="8">
    <source>
        <dbReference type="Pfam" id="PF00082"/>
    </source>
</evidence>
<evidence type="ECO:0000256" key="7">
    <source>
        <dbReference type="SAM" id="SignalP"/>
    </source>
</evidence>